<dbReference type="Proteomes" id="UP001141327">
    <property type="component" value="Unassembled WGS sequence"/>
</dbReference>
<gene>
    <name evidence="3" type="ORF">PAPYR_4500</name>
</gene>
<evidence type="ECO:0000313" key="4">
    <source>
        <dbReference type="Proteomes" id="UP001141327"/>
    </source>
</evidence>
<evidence type="ECO:0000256" key="1">
    <source>
        <dbReference type="PROSITE-ProRule" id="PRU00259"/>
    </source>
</evidence>
<feature type="compositionally biased region" description="Low complexity" evidence="2">
    <location>
        <begin position="278"/>
        <end position="298"/>
    </location>
</feature>
<evidence type="ECO:0000313" key="3">
    <source>
        <dbReference type="EMBL" id="KAJ4459454.1"/>
    </source>
</evidence>
<reference evidence="3" key="1">
    <citation type="journal article" date="2022" name="bioRxiv">
        <title>Genomics of Preaxostyla Flagellates Illuminates Evolutionary Transitions and the Path Towards Mitochondrial Loss.</title>
        <authorList>
            <person name="Novak L.V.F."/>
            <person name="Treitli S.C."/>
            <person name="Pyrih J."/>
            <person name="Halakuc P."/>
            <person name="Pipaliya S.V."/>
            <person name="Vacek V."/>
            <person name="Brzon O."/>
            <person name="Soukal P."/>
            <person name="Eme L."/>
            <person name="Dacks J.B."/>
            <person name="Karnkowska A."/>
            <person name="Elias M."/>
            <person name="Hampl V."/>
        </authorList>
    </citation>
    <scope>NUCLEOTIDE SEQUENCE</scope>
    <source>
        <strain evidence="3">RCP-MX</strain>
    </source>
</reference>
<name>A0ABQ8UQ32_9EUKA</name>
<protein>
    <submittedName>
        <fullName evidence="3">Uncharacterized protein</fullName>
    </submittedName>
</protein>
<comment type="caution">
    <text evidence="3">The sequence shown here is derived from an EMBL/GenBank/DDBJ whole genome shotgun (WGS) entry which is preliminary data.</text>
</comment>
<dbReference type="InterPro" id="IPR000225">
    <property type="entry name" value="Armadillo"/>
</dbReference>
<feature type="region of interest" description="Disordered" evidence="2">
    <location>
        <begin position="255"/>
        <end position="308"/>
    </location>
</feature>
<dbReference type="EMBL" id="JAPMOS010000019">
    <property type="protein sequence ID" value="KAJ4459454.1"/>
    <property type="molecule type" value="Genomic_DNA"/>
</dbReference>
<accession>A0ABQ8UQ32</accession>
<dbReference type="SUPFAM" id="SSF48371">
    <property type="entry name" value="ARM repeat"/>
    <property type="match status" value="1"/>
</dbReference>
<dbReference type="Gene3D" id="1.25.10.10">
    <property type="entry name" value="Leucine-rich Repeat Variant"/>
    <property type="match status" value="2"/>
</dbReference>
<dbReference type="InterPro" id="IPR011989">
    <property type="entry name" value="ARM-like"/>
</dbReference>
<dbReference type="SMART" id="SM00185">
    <property type="entry name" value="ARM"/>
    <property type="match status" value="6"/>
</dbReference>
<sequence>MEISYLSDGDVFSIAADASFEDYLKSCLQTGTQPRPSPLSAGFSSAMMSEKVSLVLSVEGAKKRRVPFLKSAGFEALKSLIAREFGTESLVKISYLSDGDVFGGDSARPASNPVVNKRIYGDFWSSRITTSARNVPTAKSDGDNQAAHDDHVKQIPNDPPEPLPALAMCTLRLEAVGLPPRTVEIAPDQVEAMRLEEFMGLLATHFEGRSIAGAPAIGATPEAVTGLVDSAESLHSVLRASLAQPVVLQVPLRPLPPSAAKAERKKPKKQKPKESPHAAEPPQQQAAHAHVAASASPPRGGGPPTDLAGRIRALVSRLALTDPVDADMLTITTGLQEIIRLVREDFRAAAARCDLPTPNPAAQLFLGAISHLLVASENTIVFGRAGVVAPLVKLLTANPTMLTTSPETLEQLLTVVALLSDHSELRAGFGRAGVAAPLVRLLAADPNLLTASPAVAEKLLVAITGLAAAPENMVAFGRAGVAAPLVRWFTDHPDLPASNPALAEHLLGAIAHLAVDPANMVSFARAGLLVPLVRLLTSRTDLPTTSPGVAEVLLLAIRNLAADTNNRAAFGRAGVVVPLVRLISANPQLPATRPAVSEQLLGAVANLSVDAEDRASFGRAGIVVPLVKLLTAHPQLATTYPGVAEVLLGSIANIADDLENSPAFGRAGVIVPLVRLLAAQPNLPTTSPGVAEQLLAAIARLSAHPENNAAFGRAGVAAPLVKLLAANPNLPNSSPFVTEMLLRVLLMMAMGPNRAAMVAARPHLERFLAFPRVNLPLVQEIMRILAA</sequence>
<evidence type="ECO:0000256" key="2">
    <source>
        <dbReference type="SAM" id="MobiDB-lite"/>
    </source>
</evidence>
<organism evidence="3 4">
    <name type="scientific">Paratrimastix pyriformis</name>
    <dbReference type="NCBI Taxonomy" id="342808"/>
    <lineage>
        <taxon>Eukaryota</taxon>
        <taxon>Metamonada</taxon>
        <taxon>Preaxostyla</taxon>
        <taxon>Paratrimastigidae</taxon>
        <taxon>Paratrimastix</taxon>
    </lineage>
</organism>
<dbReference type="InterPro" id="IPR016024">
    <property type="entry name" value="ARM-type_fold"/>
</dbReference>
<proteinExistence type="predicted"/>
<feature type="region of interest" description="Disordered" evidence="2">
    <location>
        <begin position="134"/>
        <end position="161"/>
    </location>
</feature>
<dbReference type="PROSITE" id="PS50176">
    <property type="entry name" value="ARM_REPEAT"/>
    <property type="match status" value="1"/>
</dbReference>
<keyword evidence="4" id="KW-1185">Reference proteome</keyword>
<feature type="repeat" description="ARM" evidence="1">
    <location>
        <begin position="527"/>
        <end position="575"/>
    </location>
</feature>
<dbReference type="PANTHER" id="PTHR23315">
    <property type="entry name" value="U BOX DOMAIN-CONTAINING"/>
    <property type="match status" value="1"/>
</dbReference>
<feature type="compositionally biased region" description="Basic and acidic residues" evidence="2">
    <location>
        <begin position="140"/>
        <end position="153"/>
    </location>
</feature>
<dbReference type="PANTHER" id="PTHR23315:SF7">
    <property type="entry name" value="U-BOX DOMAIN-CONTAINING PROTEIN 4"/>
    <property type="match status" value="1"/>
</dbReference>